<feature type="transmembrane region" description="Helical" evidence="2">
    <location>
        <begin position="97"/>
        <end position="119"/>
    </location>
</feature>
<proteinExistence type="predicted"/>
<keyword evidence="4" id="KW-1185">Reference proteome</keyword>
<evidence type="ECO:0008006" key="5">
    <source>
        <dbReference type="Google" id="ProtNLM"/>
    </source>
</evidence>
<evidence type="ECO:0000256" key="2">
    <source>
        <dbReference type="SAM" id="Phobius"/>
    </source>
</evidence>
<protein>
    <recommendedName>
        <fullName evidence="5">Palmitoyltransferase</fullName>
    </recommendedName>
</protein>
<feature type="region of interest" description="Disordered" evidence="1">
    <location>
        <begin position="1"/>
        <end position="27"/>
    </location>
</feature>
<name>J9D172_EDHAE</name>
<feature type="transmembrane region" description="Helical" evidence="2">
    <location>
        <begin position="139"/>
        <end position="160"/>
    </location>
</feature>
<comment type="caution">
    <text evidence="3">The sequence shown here is derived from an EMBL/GenBank/DDBJ whole genome shotgun (WGS) entry which is preliminary data.</text>
</comment>
<dbReference type="EMBL" id="AFBI03000005">
    <property type="protein sequence ID" value="EJW01329.2"/>
    <property type="molecule type" value="Genomic_DNA"/>
</dbReference>
<accession>J9D172</accession>
<dbReference type="InParanoid" id="J9D172"/>
<organism evidence="3 4">
    <name type="scientific">Edhazardia aedis (strain USNM 41457)</name>
    <name type="common">Microsporidian parasite</name>
    <dbReference type="NCBI Taxonomy" id="1003232"/>
    <lineage>
        <taxon>Eukaryota</taxon>
        <taxon>Fungi</taxon>
        <taxon>Fungi incertae sedis</taxon>
        <taxon>Microsporidia</taxon>
        <taxon>Edhazardia</taxon>
    </lineage>
</organism>
<sequence length="203" mass="24039">MSMNWVKDPKSQYKRKNKEKKSTNTRRSELNSKIKWFFVKNRGNRPKNWFFDNKLVVFIQRIPYVLCLLFILAMYLYPLVTFIFVNNNDGKSQWECFVMLGISVAYYIIALICFFNIFLVPKNKKEKKNNDSNFDLSSIFFYTCVCFILNGVISFAQFQFCNAGIISHINTKLTEDPNFKLLGRADGIDVDDHFTELRDYFKL</sequence>
<keyword evidence="2" id="KW-0472">Membrane</keyword>
<dbReference type="Proteomes" id="UP000003163">
    <property type="component" value="Unassembled WGS sequence"/>
</dbReference>
<gene>
    <name evidence="3" type="ORF">EDEG_00489</name>
</gene>
<dbReference type="HOGENOM" id="CLU_1360381_0_0_1"/>
<reference evidence="4" key="2">
    <citation type="submission" date="2015-07" db="EMBL/GenBank/DDBJ databases">
        <title>Contrasting host-pathogen interactions and genome evolution in two generalist and specialist microsporidian pathogens of mosquitoes.</title>
        <authorList>
            <consortium name="The Broad Institute Genomics Platform"/>
            <consortium name="The Broad Institute Genome Sequencing Center for Infectious Disease"/>
            <person name="Cuomo C.A."/>
            <person name="Sanscrainte N.D."/>
            <person name="Goldberg J.M."/>
            <person name="Heiman D."/>
            <person name="Young S."/>
            <person name="Zeng Q."/>
            <person name="Becnel J.J."/>
            <person name="Birren B.W."/>
        </authorList>
    </citation>
    <scope>NUCLEOTIDE SEQUENCE [LARGE SCALE GENOMIC DNA]</scope>
    <source>
        <strain evidence="4">USNM 41457</strain>
    </source>
</reference>
<evidence type="ECO:0000313" key="3">
    <source>
        <dbReference type="EMBL" id="EJW01329.2"/>
    </source>
</evidence>
<keyword evidence="2" id="KW-1133">Transmembrane helix</keyword>
<evidence type="ECO:0000256" key="1">
    <source>
        <dbReference type="SAM" id="MobiDB-lite"/>
    </source>
</evidence>
<dbReference type="VEuPathDB" id="MicrosporidiaDB:EDEG_00489"/>
<reference evidence="3 4" key="1">
    <citation type="submission" date="2011-08" db="EMBL/GenBank/DDBJ databases">
        <authorList>
            <person name="Liu Z.J."/>
            <person name="Shi F.L."/>
            <person name="Lu J.Q."/>
            <person name="Li M."/>
            <person name="Wang Z.L."/>
        </authorList>
    </citation>
    <scope>NUCLEOTIDE SEQUENCE [LARGE SCALE GENOMIC DNA]</scope>
    <source>
        <strain evidence="3 4">USNM 41457</strain>
    </source>
</reference>
<keyword evidence="2" id="KW-0812">Transmembrane</keyword>
<dbReference type="AlphaFoldDB" id="J9D172"/>
<evidence type="ECO:0000313" key="4">
    <source>
        <dbReference type="Proteomes" id="UP000003163"/>
    </source>
</evidence>
<feature type="transmembrane region" description="Helical" evidence="2">
    <location>
        <begin position="64"/>
        <end position="85"/>
    </location>
</feature>